<evidence type="ECO:0000256" key="1">
    <source>
        <dbReference type="SAM" id="Phobius"/>
    </source>
</evidence>
<reference evidence="2 3" key="1">
    <citation type="submission" date="2015-12" db="EMBL/GenBank/DDBJ databases">
        <authorList>
            <person name="Shamseldin A."/>
            <person name="Moawad H."/>
            <person name="Abd El-Rahim W.M."/>
            <person name="Sadowsky M.J."/>
        </authorList>
    </citation>
    <scope>NUCLEOTIDE SEQUENCE [LARGE SCALE GENOMIC DNA]</scope>
    <source>
        <strain evidence="2 3">ZGT118</strain>
    </source>
</reference>
<gene>
    <name evidence="2" type="ORF">AVO45_08185</name>
</gene>
<organism evidence="2 3">
    <name type="scientific">Ruegeria marisrubri</name>
    <dbReference type="NCBI Taxonomy" id="1685379"/>
    <lineage>
        <taxon>Bacteria</taxon>
        <taxon>Pseudomonadati</taxon>
        <taxon>Pseudomonadota</taxon>
        <taxon>Alphaproteobacteria</taxon>
        <taxon>Rhodobacterales</taxon>
        <taxon>Roseobacteraceae</taxon>
        <taxon>Ruegeria</taxon>
    </lineage>
</organism>
<feature type="transmembrane region" description="Helical" evidence="1">
    <location>
        <begin position="12"/>
        <end position="37"/>
    </location>
</feature>
<dbReference type="STRING" id="1685379.AVO45_08185"/>
<evidence type="ECO:0000313" key="2">
    <source>
        <dbReference type="EMBL" id="KUJ77941.1"/>
    </source>
</evidence>
<dbReference type="AlphaFoldDB" id="A0A0X3TSB8"/>
<name>A0A0X3TSB8_9RHOB</name>
<keyword evidence="3" id="KW-1185">Reference proteome</keyword>
<keyword evidence="1" id="KW-0812">Transmembrane</keyword>
<keyword evidence="1" id="KW-1133">Transmembrane helix</keyword>
<dbReference type="Proteomes" id="UP000053791">
    <property type="component" value="Unassembled WGS sequence"/>
</dbReference>
<dbReference type="EMBL" id="LQBQ01000023">
    <property type="protein sequence ID" value="KUJ77941.1"/>
    <property type="molecule type" value="Genomic_DNA"/>
</dbReference>
<accession>A0A0X3TSB8</accession>
<evidence type="ECO:0000313" key="3">
    <source>
        <dbReference type="Proteomes" id="UP000053791"/>
    </source>
</evidence>
<sequence length="68" mass="7592">MYFRGVLAKFVYFFVCLVLMGGSGMLRTITLGSCVLVQGMLVRKWPDGRVSVRVGDKIFRGHPVKKAV</sequence>
<comment type="caution">
    <text evidence="2">The sequence shown here is derived from an EMBL/GenBank/DDBJ whole genome shotgun (WGS) entry which is preliminary data.</text>
</comment>
<protein>
    <submittedName>
        <fullName evidence="2">Uncharacterized protein</fullName>
    </submittedName>
</protein>
<keyword evidence="1" id="KW-0472">Membrane</keyword>
<proteinExistence type="predicted"/>